<dbReference type="EMBL" id="AAZO01000522">
    <property type="status" value="NOT_ANNOTATED_CDS"/>
    <property type="molecule type" value="Genomic_DNA"/>
</dbReference>
<dbReference type="PANTHER" id="PTHR46662:SF90">
    <property type="entry name" value="PERU 2"/>
    <property type="match status" value="1"/>
</dbReference>
<evidence type="ECO:0000313" key="5">
    <source>
        <dbReference type="EMBL" id="EEB10499.1"/>
    </source>
</evidence>
<organism>
    <name type="scientific">Pediculus humanus subsp. corporis</name>
    <name type="common">Body louse</name>
    <dbReference type="NCBI Taxonomy" id="121224"/>
    <lineage>
        <taxon>Eukaryota</taxon>
        <taxon>Metazoa</taxon>
        <taxon>Ecdysozoa</taxon>
        <taxon>Arthropoda</taxon>
        <taxon>Hexapoda</taxon>
        <taxon>Insecta</taxon>
        <taxon>Pterygota</taxon>
        <taxon>Neoptera</taxon>
        <taxon>Paraneoptera</taxon>
        <taxon>Psocodea</taxon>
        <taxon>Troctomorpha</taxon>
        <taxon>Phthiraptera</taxon>
        <taxon>Anoplura</taxon>
        <taxon>Pediculidae</taxon>
        <taxon>Pediculus</taxon>
    </lineage>
</organism>
<dbReference type="PROSITE" id="PS51450">
    <property type="entry name" value="LRR"/>
    <property type="match status" value="1"/>
</dbReference>
<dbReference type="PRINTS" id="PR00019">
    <property type="entry name" value="LEURICHRPT"/>
</dbReference>
<name>E0VAU3_PEDHC</name>
<dbReference type="FunCoup" id="E0VAU3">
    <property type="interactions" value="714"/>
</dbReference>
<keyword evidence="3" id="KW-0539">Nucleus</keyword>
<reference evidence="5" key="2">
    <citation type="submission" date="2007-04" db="EMBL/GenBank/DDBJ databases">
        <title>The genome of the human body louse.</title>
        <authorList>
            <consortium name="The Human Body Louse Genome Consortium"/>
            <person name="Kirkness E."/>
            <person name="Walenz B."/>
            <person name="Hass B."/>
            <person name="Bruggner R."/>
            <person name="Strausberg R."/>
        </authorList>
    </citation>
    <scope>NUCLEOTIDE SEQUENCE</scope>
    <source>
        <strain evidence="5">USDA</strain>
    </source>
</reference>
<dbReference type="OMA" id="GELNDWC"/>
<dbReference type="SMART" id="SM00369">
    <property type="entry name" value="LRR_TYP"/>
    <property type="match status" value="2"/>
</dbReference>
<dbReference type="Pfam" id="PF13855">
    <property type="entry name" value="LRR_8"/>
    <property type="match status" value="1"/>
</dbReference>
<keyword evidence="2" id="KW-0677">Repeat</keyword>
<dbReference type="Pfam" id="PF00560">
    <property type="entry name" value="LRR_1"/>
    <property type="match status" value="1"/>
</dbReference>
<keyword evidence="1" id="KW-0433">Leucine-rich repeat</keyword>
<reference evidence="5" key="1">
    <citation type="submission" date="2007-04" db="EMBL/GenBank/DDBJ databases">
        <title>Annotation of Pediculus humanus corporis strain USDA.</title>
        <authorList>
            <person name="Kirkness E."/>
            <person name="Hannick L."/>
            <person name="Hass B."/>
            <person name="Bruggner R."/>
            <person name="Lawson D."/>
            <person name="Bidwell S."/>
            <person name="Joardar V."/>
            <person name="Caler E."/>
            <person name="Walenz B."/>
            <person name="Inman J."/>
            <person name="Schobel S."/>
            <person name="Galinsky K."/>
            <person name="Amedeo P."/>
            <person name="Strausberg R."/>
        </authorList>
    </citation>
    <scope>NUCLEOTIDE SEQUENCE</scope>
    <source>
        <strain evidence="5">USDA</strain>
    </source>
</reference>
<dbReference type="RefSeq" id="XP_002423237.1">
    <property type="nucleotide sequence ID" value="XM_002423192.1"/>
</dbReference>
<dbReference type="Proteomes" id="UP000009046">
    <property type="component" value="Unassembled WGS sequence"/>
</dbReference>
<dbReference type="InterPro" id="IPR057437">
    <property type="entry name" value="PIF1/LRR1_PH"/>
</dbReference>
<dbReference type="Gene3D" id="3.80.10.10">
    <property type="entry name" value="Ribonuclease Inhibitor"/>
    <property type="match status" value="2"/>
</dbReference>
<dbReference type="EnsemblMetazoa" id="PHUM044600-RA">
    <property type="protein sequence ID" value="PHUM044600-PA"/>
    <property type="gene ID" value="PHUM044600"/>
</dbReference>
<dbReference type="SUPFAM" id="SSF52058">
    <property type="entry name" value="L domain-like"/>
    <property type="match status" value="1"/>
</dbReference>
<dbReference type="EMBL" id="DS235015">
    <property type="protein sequence ID" value="EEB10499.1"/>
    <property type="molecule type" value="Genomic_DNA"/>
</dbReference>
<evidence type="ECO:0000313" key="6">
    <source>
        <dbReference type="EnsemblMetazoa" id="PHUM044600-PA"/>
    </source>
</evidence>
<reference evidence="6" key="3">
    <citation type="submission" date="2021-02" db="UniProtKB">
        <authorList>
            <consortium name="EnsemblMetazoa"/>
        </authorList>
    </citation>
    <scope>IDENTIFICATION</scope>
    <source>
        <strain evidence="6">USDA</strain>
    </source>
</reference>
<evidence type="ECO:0000256" key="3">
    <source>
        <dbReference type="ARBA" id="ARBA00023242"/>
    </source>
</evidence>
<gene>
    <name evidence="6" type="primary">8232696</name>
    <name evidence="5" type="ORF">Phum_PHUM044600</name>
</gene>
<dbReference type="HOGENOM" id="CLU_053349_1_0_1"/>
<evidence type="ECO:0000256" key="1">
    <source>
        <dbReference type="ARBA" id="ARBA00022614"/>
    </source>
</evidence>
<dbReference type="Pfam" id="PF25344">
    <property type="entry name" value="PH_LRR1"/>
    <property type="match status" value="1"/>
</dbReference>
<dbReference type="OrthoDB" id="17912at2759"/>
<evidence type="ECO:0000256" key="2">
    <source>
        <dbReference type="ARBA" id="ARBA00022737"/>
    </source>
</evidence>
<keyword evidence="7" id="KW-1185">Reference proteome</keyword>
<evidence type="ECO:0000259" key="4">
    <source>
        <dbReference type="Pfam" id="PF25344"/>
    </source>
</evidence>
<dbReference type="InterPro" id="IPR001611">
    <property type="entry name" value="Leu-rich_rpt"/>
</dbReference>
<dbReference type="eggNOG" id="KOG0619">
    <property type="taxonomic scope" value="Eukaryota"/>
</dbReference>
<dbReference type="VEuPathDB" id="VectorBase:PHUM044600"/>
<accession>E0VAU3</accession>
<dbReference type="AlphaFoldDB" id="E0VAU3"/>
<dbReference type="InterPro" id="IPR003591">
    <property type="entry name" value="Leu-rich_rpt_typical-subtyp"/>
</dbReference>
<dbReference type="InParanoid" id="E0VAU3"/>
<dbReference type="PANTHER" id="PTHR46662">
    <property type="entry name" value="DI-GLUCOSE BINDING PROTEIN WITH LEUCINE-RICH REPEAT DOMAIN-CONTAINING PROTEIN"/>
    <property type="match status" value="1"/>
</dbReference>
<dbReference type="GeneID" id="8232696"/>
<evidence type="ECO:0000313" key="7">
    <source>
        <dbReference type="Proteomes" id="UP000009046"/>
    </source>
</evidence>
<sequence length="411" mass="47249">MKLNCGVTIVNRFATNIGIKCDQKFKNAVLAVMKPPKNEVIYLLLITSKNKTGTKYKIRGNIEKTFTQFKHQGKSTIRFLEPPHDIQINADKIQLANFLLFLKKVWNNEVEDVPHTTKLPTLKNVNSNKLEISKKSQYPTLQGFPSNLQTLIINNCHLKKLDSRIMKLKNLTTLSLDNNNLTDIPYELKRMSLKYLSLSNNKLGNNHQCWKFLSWPLTEYLEYINLSGNEMKYFPASLSRFHKLKVLKLSNISANRIPFRIFLLPNLQELDLSRNSLLALPGTITKRLKKFDKLDISENEFSQSNIGTSIDMNKMPKDYVPTLLEFSMRNTLKNKLLYNESTLPPRLIPLLDHAKLCICERICIKDFGFIYTTADPKSLANTIITSNRINTISIAFTSCCPQHLDYSNIQS</sequence>
<protein>
    <submittedName>
        <fullName evidence="5">Leucine-rich repeat-containing protein, putative</fullName>
    </submittedName>
</protein>
<dbReference type="InterPro" id="IPR032675">
    <property type="entry name" value="LRR_dom_sf"/>
</dbReference>
<feature type="domain" description="PIF1/LRR1 pleckstrin homology" evidence="4">
    <location>
        <begin position="1"/>
        <end position="116"/>
    </location>
</feature>
<dbReference type="CTD" id="8232696"/>
<dbReference type="KEGG" id="phu:Phum_PHUM044600"/>
<dbReference type="STRING" id="121224.E0VAU3"/>
<proteinExistence type="predicted"/>